<organism evidence="6 7">
    <name type="scientific">Dietzia aerolata</name>
    <dbReference type="NCBI Taxonomy" id="595984"/>
    <lineage>
        <taxon>Bacteria</taxon>
        <taxon>Bacillati</taxon>
        <taxon>Actinomycetota</taxon>
        <taxon>Actinomycetes</taxon>
        <taxon>Mycobacteriales</taxon>
        <taxon>Dietziaceae</taxon>
        <taxon>Dietzia</taxon>
    </lineage>
</organism>
<evidence type="ECO:0000256" key="1">
    <source>
        <dbReference type="ARBA" id="ARBA00023015"/>
    </source>
</evidence>
<dbReference type="Gene3D" id="1.10.10.10">
    <property type="entry name" value="Winged helix-like DNA-binding domain superfamily/Winged helix DNA-binding domain"/>
    <property type="match status" value="1"/>
</dbReference>
<dbReference type="NCBIfam" id="NF033788">
    <property type="entry name" value="HTH_metalloreg"/>
    <property type="match status" value="1"/>
</dbReference>
<dbReference type="InterPro" id="IPR051011">
    <property type="entry name" value="Metal_resp_trans_reg"/>
</dbReference>
<dbReference type="EMBL" id="JBHMDY010000001">
    <property type="protein sequence ID" value="MFB9258575.1"/>
    <property type="molecule type" value="Genomic_DNA"/>
</dbReference>
<dbReference type="Pfam" id="PF01022">
    <property type="entry name" value="HTH_5"/>
    <property type="match status" value="1"/>
</dbReference>
<evidence type="ECO:0000256" key="2">
    <source>
        <dbReference type="ARBA" id="ARBA00023125"/>
    </source>
</evidence>
<sequence>MTPGSPSAPGGAPSAATDADSSDHHSGLHAAPVPLPPAPVVSAAGDLLRALSAPLRIAIVLQLRDGPRCVHELVDALEVTQPLVSQHLRVLKSSGVVSAHRQGREMRYELLDQHLLRIVEAAVDHAGEE</sequence>
<keyword evidence="1" id="KW-0805">Transcription regulation</keyword>
<dbReference type="PRINTS" id="PR00778">
    <property type="entry name" value="HTHARSR"/>
</dbReference>
<keyword evidence="3" id="KW-0804">Transcription</keyword>
<keyword evidence="2" id="KW-0238">DNA-binding</keyword>
<accession>A0ABV5JNN8</accession>
<evidence type="ECO:0000313" key="7">
    <source>
        <dbReference type="Proteomes" id="UP001589700"/>
    </source>
</evidence>
<dbReference type="PROSITE" id="PS50987">
    <property type="entry name" value="HTH_ARSR_2"/>
    <property type="match status" value="1"/>
</dbReference>
<comment type="caution">
    <text evidence="6">The sequence shown here is derived from an EMBL/GenBank/DDBJ whole genome shotgun (WGS) entry which is preliminary data.</text>
</comment>
<dbReference type="PANTHER" id="PTHR43132">
    <property type="entry name" value="ARSENICAL RESISTANCE OPERON REPRESSOR ARSR-RELATED"/>
    <property type="match status" value="1"/>
</dbReference>
<evidence type="ECO:0000256" key="3">
    <source>
        <dbReference type="ARBA" id="ARBA00023163"/>
    </source>
</evidence>
<dbReference type="SUPFAM" id="SSF46785">
    <property type="entry name" value="Winged helix' DNA-binding domain"/>
    <property type="match status" value="1"/>
</dbReference>
<dbReference type="InterPro" id="IPR001845">
    <property type="entry name" value="HTH_ArsR_DNA-bd_dom"/>
</dbReference>
<reference evidence="6 7" key="1">
    <citation type="submission" date="2024-09" db="EMBL/GenBank/DDBJ databases">
        <authorList>
            <person name="Sun Q."/>
            <person name="Mori K."/>
        </authorList>
    </citation>
    <scope>NUCLEOTIDE SEQUENCE [LARGE SCALE GENOMIC DNA]</scope>
    <source>
        <strain evidence="6 7">CCM 7659</strain>
    </source>
</reference>
<dbReference type="PANTHER" id="PTHR43132:SF6">
    <property type="entry name" value="HTH-TYPE TRANSCRIPTIONAL REPRESSOR CZRA"/>
    <property type="match status" value="1"/>
</dbReference>
<dbReference type="Proteomes" id="UP001589700">
    <property type="component" value="Unassembled WGS sequence"/>
</dbReference>
<name>A0ABV5JNN8_9ACTN</name>
<dbReference type="InterPro" id="IPR011991">
    <property type="entry name" value="ArsR-like_HTH"/>
</dbReference>
<gene>
    <name evidence="6" type="ORF">ACFFVD_02035</name>
</gene>
<protein>
    <submittedName>
        <fullName evidence="6">ArsR/SmtB family transcription factor</fullName>
    </submittedName>
</protein>
<feature type="region of interest" description="Disordered" evidence="4">
    <location>
        <begin position="1"/>
        <end position="35"/>
    </location>
</feature>
<proteinExistence type="predicted"/>
<keyword evidence="7" id="KW-1185">Reference proteome</keyword>
<dbReference type="InterPro" id="IPR036388">
    <property type="entry name" value="WH-like_DNA-bd_sf"/>
</dbReference>
<dbReference type="RefSeq" id="WP_182633179.1">
    <property type="nucleotide sequence ID" value="NZ_JAALDM010000239.1"/>
</dbReference>
<dbReference type="SMART" id="SM00418">
    <property type="entry name" value="HTH_ARSR"/>
    <property type="match status" value="1"/>
</dbReference>
<evidence type="ECO:0000259" key="5">
    <source>
        <dbReference type="PROSITE" id="PS50987"/>
    </source>
</evidence>
<dbReference type="InterPro" id="IPR036390">
    <property type="entry name" value="WH_DNA-bd_sf"/>
</dbReference>
<evidence type="ECO:0000256" key="4">
    <source>
        <dbReference type="SAM" id="MobiDB-lite"/>
    </source>
</evidence>
<dbReference type="CDD" id="cd00090">
    <property type="entry name" value="HTH_ARSR"/>
    <property type="match status" value="1"/>
</dbReference>
<evidence type="ECO:0000313" key="6">
    <source>
        <dbReference type="EMBL" id="MFB9258575.1"/>
    </source>
</evidence>
<feature type="compositionally biased region" description="Low complexity" evidence="4">
    <location>
        <begin position="1"/>
        <end position="19"/>
    </location>
</feature>
<feature type="domain" description="HTH arsR-type" evidence="5">
    <location>
        <begin position="36"/>
        <end position="129"/>
    </location>
</feature>